<proteinExistence type="predicted"/>
<gene>
    <name evidence="1" type="ORF">MRB53_029802</name>
</gene>
<evidence type="ECO:0000313" key="2">
    <source>
        <dbReference type="Proteomes" id="UP001234297"/>
    </source>
</evidence>
<organism evidence="1 2">
    <name type="scientific">Persea americana</name>
    <name type="common">Avocado</name>
    <dbReference type="NCBI Taxonomy" id="3435"/>
    <lineage>
        <taxon>Eukaryota</taxon>
        <taxon>Viridiplantae</taxon>
        <taxon>Streptophyta</taxon>
        <taxon>Embryophyta</taxon>
        <taxon>Tracheophyta</taxon>
        <taxon>Spermatophyta</taxon>
        <taxon>Magnoliopsida</taxon>
        <taxon>Magnoliidae</taxon>
        <taxon>Laurales</taxon>
        <taxon>Lauraceae</taxon>
        <taxon>Persea</taxon>
    </lineage>
</organism>
<reference evidence="1 2" key="1">
    <citation type="journal article" date="2022" name="Hortic Res">
        <title>A haplotype resolved chromosomal level avocado genome allows analysis of novel avocado genes.</title>
        <authorList>
            <person name="Nath O."/>
            <person name="Fletcher S.J."/>
            <person name="Hayward A."/>
            <person name="Shaw L.M."/>
            <person name="Masouleh A.K."/>
            <person name="Furtado A."/>
            <person name="Henry R.J."/>
            <person name="Mitter N."/>
        </authorList>
    </citation>
    <scope>NUCLEOTIDE SEQUENCE [LARGE SCALE GENOMIC DNA]</scope>
    <source>
        <strain evidence="2">cv. Hass</strain>
    </source>
</reference>
<dbReference type="Proteomes" id="UP001234297">
    <property type="component" value="Chromosome 9"/>
</dbReference>
<comment type="caution">
    <text evidence="1">The sequence shown here is derived from an EMBL/GenBank/DDBJ whole genome shotgun (WGS) entry which is preliminary data.</text>
</comment>
<dbReference type="EMBL" id="CM056817">
    <property type="protein sequence ID" value="KAJ8621273.1"/>
    <property type="molecule type" value="Genomic_DNA"/>
</dbReference>
<protein>
    <submittedName>
        <fullName evidence="1">Uncharacterized protein</fullName>
    </submittedName>
</protein>
<name>A0ACC2KJT1_PERAE</name>
<evidence type="ECO:0000313" key="1">
    <source>
        <dbReference type="EMBL" id="KAJ8621273.1"/>
    </source>
</evidence>
<accession>A0ACC2KJT1</accession>
<sequence>MGNCIPVKNSKEKEVMKEDPDAQIMRIRKQPQNNSSLSSEESKGCLTPKESMNYLSNSIPKEERVEKEKVTEEDPVVQIMHVIEQLENNALSSQESNLAPQESIDYSSNSIPTEEREEKEKVMEEDLDAQIMLIIEQLENNSLSSKEFKGCLTLQESIYKSINQQAYETGQSSKVHPIPTQDCPICMEPKHPHETFAVQGCFHVFCLDCIRGHITAKTQENITKVRCPQPDCERELEIELCGLILPPELLARWGNLLCESTILEPTKFYCPFKDCSALLLADDGIAVTMSECPHCSRVFCARCKVPWHTCIGCEEFQKLRVGDREREDIMVVNLAKEKKWQKCPSCGFIVERTAGCNYIKCRCKYCFCYKCGAEMNRGSHRCSKCDK</sequence>
<keyword evidence="2" id="KW-1185">Reference proteome</keyword>